<comment type="caution">
    <text evidence="1">The sequence shown here is derived from an EMBL/GenBank/DDBJ whole genome shotgun (WGS) entry which is preliminary data.</text>
</comment>
<gene>
    <name evidence="1" type="ORF">TNCV_2680571</name>
</gene>
<reference evidence="1" key="1">
    <citation type="submission" date="2020-08" db="EMBL/GenBank/DDBJ databases">
        <title>Multicomponent nature underlies the extraordinary mechanical properties of spider dragline silk.</title>
        <authorList>
            <person name="Kono N."/>
            <person name="Nakamura H."/>
            <person name="Mori M."/>
            <person name="Yoshida Y."/>
            <person name="Ohtoshi R."/>
            <person name="Malay A.D."/>
            <person name="Moran D.A.P."/>
            <person name="Tomita M."/>
            <person name="Numata K."/>
            <person name="Arakawa K."/>
        </authorList>
    </citation>
    <scope>NUCLEOTIDE SEQUENCE</scope>
</reference>
<dbReference type="Proteomes" id="UP000887159">
    <property type="component" value="Unassembled WGS sequence"/>
</dbReference>
<organism evidence="1 2">
    <name type="scientific">Trichonephila clavipes</name>
    <name type="common">Golden silk orbweaver</name>
    <name type="synonym">Nephila clavipes</name>
    <dbReference type="NCBI Taxonomy" id="2585209"/>
    <lineage>
        <taxon>Eukaryota</taxon>
        <taxon>Metazoa</taxon>
        <taxon>Ecdysozoa</taxon>
        <taxon>Arthropoda</taxon>
        <taxon>Chelicerata</taxon>
        <taxon>Arachnida</taxon>
        <taxon>Araneae</taxon>
        <taxon>Araneomorphae</taxon>
        <taxon>Entelegynae</taxon>
        <taxon>Araneoidea</taxon>
        <taxon>Nephilidae</taxon>
        <taxon>Trichonephila</taxon>
    </lineage>
</organism>
<keyword evidence="2" id="KW-1185">Reference proteome</keyword>
<evidence type="ECO:0000313" key="1">
    <source>
        <dbReference type="EMBL" id="GFY06265.1"/>
    </source>
</evidence>
<protein>
    <submittedName>
        <fullName evidence="1">Uncharacterized protein</fullName>
    </submittedName>
</protein>
<dbReference type="EMBL" id="BMAU01021258">
    <property type="protein sequence ID" value="GFY06265.1"/>
    <property type="molecule type" value="Genomic_DNA"/>
</dbReference>
<proteinExistence type="predicted"/>
<dbReference type="AlphaFoldDB" id="A0A8X6S7S9"/>
<accession>A0A8X6S7S9</accession>
<evidence type="ECO:0000313" key="2">
    <source>
        <dbReference type="Proteomes" id="UP000887159"/>
    </source>
</evidence>
<name>A0A8X6S7S9_TRICX</name>
<sequence>MTRSRVENKEGSLGYPGFVKSVFTKDSKLLGKRRKITRAPWDCDTRTHLKKVSLLRGPSLVGDLNTGVSLETDHLIGTSAYAP</sequence>